<proteinExistence type="predicted"/>
<keyword evidence="1" id="KW-0732">Signal</keyword>
<reference evidence="2 3" key="1">
    <citation type="submission" date="2016-07" db="EMBL/GenBank/DDBJ databases">
        <title>Pervasive Adenine N6-methylation of Active Genes in Fungi.</title>
        <authorList>
            <consortium name="DOE Joint Genome Institute"/>
            <person name="Mondo S.J."/>
            <person name="Dannebaum R.O."/>
            <person name="Kuo R.C."/>
            <person name="Labutti K."/>
            <person name="Haridas S."/>
            <person name="Kuo A."/>
            <person name="Salamov A."/>
            <person name="Ahrendt S.R."/>
            <person name="Lipzen A."/>
            <person name="Sullivan W."/>
            <person name="Andreopoulos W.B."/>
            <person name="Clum A."/>
            <person name="Lindquist E."/>
            <person name="Daum C."/>
            <person name="Ramamoorthy G.K."/>
            <person name="Gryganskyi A."/>
            <person name="Culley D."/>
            <person name="Magnuson J.K."/>
            <person name="James T.Y."/>
            <person name="O'Malley M.A."/>
            <person name="Stajich J.E."/>
            <person name="Spatafora J.W."/>
            <person name="Visel A."/>
            <person name="Grigoriev I.V."/>
        </authorList>
    </citation>
    <scope>NUCLEOTIDE SEQUENCE [LARGE SCALE GENOMIC DNA]</scope>
    <source>
        <strain evidence="2 3">CBS 115471</strain>
    </source>
</reference>
<organism evidence="2 3">
    <name type="scientific">Clohesyomyces aquaticus</name>
    <dbReference type="NCBI Taxonomy" id="1231657"/>
    <lineage>
        <taxon>Eukaryota</taxon>
        <taxon>Fungi</taxon>
        <taxon>Dikarya</taxon>
        <taxon>Ascomycota</taxon>
        <taxon>Pezizomycotina</taxon>
        <taxon>Dothideomycetes</taxon>
        <taxon>Pleosporomycetidae</taxon>
        <taxon>Pleosporales</taxon>
        <taxon>Lindgomycetaceae</taxon>
        <taxon>Clohesyomyces</taxon>
    </lineage>
</organism>
<keyword evidence="3" id="KW-1185">Reference proteome</keyword>
<evidence type="ECO:0000313" key="2">
    <source>
        <dbReference type="EMBL" id="ORX99034.1"/>
    </source>
</evidence>
<feature type="chain" id="PRO_5011965669" description="Cyanovirin-N domain-containing protein" evidence="1">
    <location>
        <begin position="22"/>
        <end position="137"/>
    </location>
</feature>
<name>A0A1Y1YN83_9PLEO</name>
<dbReference type="EMBL" id="MCFA01000205">
    <property type="protein sequence ID" value="ORX99034.1"/>
    <property type="molecule type" value="Genomic_DNA"/>
</dbReference>
<gene>
    <name evidence="2" type="ORF">BCR34DRAFT_606747</name>
</gene>
<accession>A0A1Y1YN83</accession>
<sequence length="137" mass="14860">MKLFTILAATASFLTPTVVQALCHCGSLTSTSDTDAIPILHDNTCHNVTLTCSGIMDLEIVEDSCYSEFYSTADCNGAPRNIVNPNSLLTNPNGEVHNVGKAHVTLGEFRAGDVKSYRSRKEGREHARDLHACYLST</sequence>
<protein>
    <recommendedName>
        <fullName evidence="4">Cyanovirin-N domain-containing protein</fullName>
    </recommendedName>
</protein>
<dbReference type="AlphaFoldDB" id="A0A1Y1YN83"/>
<comment type="caution">
    <text evidence="2">The sequence shown here is derived from an EMBL/GenBank/DDBJ whole genome shotgun (WGS) entry which is preliminary data.</text>
</comment>
<evidence type="ECO:0008006" key="4">
    <source>
        <dbReference type="Google" id="ProtNLM"/>
    </source>
</evidence>
<evidence type="ECO:0000256" key="1">
    <source>
        <dbReference type="SAM" id="SignalP"/>
    </source>
</evidence>
<evidence type="ECO:0000313" key="3">
    <source>
        <dbReference type="Proteomes" id="UP000193144"/>
    </source>
</evidence>
<feature type="signal peptide" evidence="1">
    <location>
        <begin position="1"/>
        <end position="21"/>
    </location>
</feature>
<dbReference type="Proteomes" id="UP000193144">
    <property type="component" value="Unassembled WGS sequence"/>
</dbReference>